<name>A0ABP0JMX6_9DINO</name>
<accession>A0ABP0JMX6</accession>
<sequence>MACHLKLAPGLQSTAVANFVLKRTEGVCAKNLANLSLQSALTVRCHALVLCSASNGLGPTLPEVTPTFVSVVQFPISSFRRENVWLDTETLGWTVLGQLYVT</sequence>
<evidence type="ECO:0000313" key="2">
    <source>
        <dbReference type="Proteomes" id="UP001642484"/>
    </source>
</evidence>
<dbReference type="Proteomes" id="UP001642484">
    <property type="component" value="Unassembled WGS sequence"/>
</dbReference>
<keyword evidence="2" id="KW-1185">Reference proteome</keyword>
<protein>
    <submittedName>
        <fullName evidence="1">Uncharacterized protein</fullName>
    </submittedName>
</protein>
<dbReference type="EMBL" id="CAXAMN010005858">
    <property type="protein sequence ID" value="CAK9015606.1"/>
    <property type="molecule type" value="Genomic_DNA"/>
</dbReference>
<proteinExistence type="predicted"/>
<comment type="caution">
    <text evidence="1">The sequence shown here is derived from an EMBL/GenBank/DDBJ whole genome shotgun (WGS) entry which is preliminary data.</text>
</comment>
<gene>
    <name evidence="1" type="ORF">CCMP2556_LOCUS12161</name>
</gene>
<reference evidence="1 2" key="1">
    <citation type="submission" date="2024-02" db="EMBL/GenBank/DDBJ databases">
        <authorList>
            <person name="Chen Y."/>
            <person name="Shah S."/>
            <person name="Dougan E. K."/>
            <person name="Thang M."/>
            <person name="Chan C."/>
        </authorList>
    </citation>
    <scope>NUCLEOTIDE SEQUENCE [LARGE SCALE GENOMIC DNA]</scope>
</reference>
<evidence type="ECO:0000313" key="1">
    <source>
        <dbReference type="EMBL" id="CAK9015606.1"/>
    </source>
</evidence>
<organism evidence="1 2">
    <name type="scientific">Durusdinium trenchii</name>
    <dbReference type="NCBI Taxonomy" id="1381693"/>
    <lineage>
        <taxon>Eukaryota</taxon>
        <taxon>Sar</taxon>
        <taxon>Alveolata</taxon>
        <taxon>Dinophyceae</taxon>
        <taxon>Suessiales</taxon>
        <taxon>Symbiodiniaceae</taxon>
        <taxon>Durusdinium</taxon>
    </lineage>
</organism>